<dbReference type="SUPFAM" id="SSF53254">
    <property type="entry name" value="Phosphoglycerate mutase-like"/>
    <property type="match status" value="1"/>
</dbReference>
<dbReference type="CDD" id="cd07067">
    <property type="entry name" value="HP_PGM_like"/>
    <property type="match status" value="1"/>
</dbReference>
<evidence type="ECO:0000313" key="1">
    <source>
        <dbReference type="EMBL" id="RWQ94729.1"/>
    </source>
</evidence>
<dbReference type="InterPro" id="IPR013078">
    <property type="entry name" value="His_Pase_superF_clade-1"/>
</dbReference>
<dbReference type="SMART" id="SM00855">
    <property type="entry name" value="PGAM"/>
    <property type="match status" value="1"/>
</dbReference>
<organism evidence="1 2">
    <name type="scientific">Byssochlamys spectabilis</name>
    <name type="common">Paecilomyces variotii</name>
    <dbReference type="NCBI Taxonomy" id="264951"/>
    <lineage>
        <taxon>Eukaryota</taxon>
        <taxon>Fungi</taxon>
        <taxon>Dikarya</taxon>
        <taxon>Ascomycota</taxon>
        <taxon>Pezizomycotina</taxon>
        <taxon>Eurotiomycetes</taxon>
        <taxon>Eurotiomycetidae</taxon>
        <taxon>Eurotiales</taxon>
        <taxon>Thermoascaceae</taxon>
        <taxon>Paecilomyces</taxon>
    </lineage>
</organism>
<dbReference type="GO" id="GO:0005737">
    <property type="term" value="C:cytoplasm"/>
    <property type="evidence" value="ECO:0007669"/>
    <property type="project" value="TreeGrafter"/>
</dbReference>
<comment type="caution">
    <text evidence="1">The sequence shown here is derived from an EMBL/GenBank/DDBJ whole genome shotgun (WGS) entry which is preliminary data.</text>
</comment>
<reference evidence="1 2" key="1">
    <citation type="journal article" date="2018" name="Front. Microbiol.">
        <title>Genomic and genetic insights into a cosmopolitan fungus, Paecilomyces variotii (Eurotiales).</title>
        <authorList>
            <person name="Urquhart A.S."/>
            <person name="Mondo S.J."/>
            <person name="Makela M.R."/>
            <person name="Hane J.K."/>
            <person name="Wiebenga A."/>
            <person name="He G."/>
            <person name="Mihaltcheva S."/>
            <person name="Pangilinan J."/>
            <person name="Lipzen A."/>
            <person name="Barry K."/>
            <person name="de Vries R.P."/>
            <person name="Grigoriev I.V."/>
            <person name="Idnurm A."/>
        </authorList>
    </citation>
    <scope>NUCLEOTIDE SEQUENCE [LARGE SCALE GENOMIC DNA]</scope>
    <source>
        <strain evidence="1 2">CBS 101075</strain>
    </source>
</reference>
<keyword evidence="2" id="KW-1185">Reference proteome</keyword>
<dbReference type="InterPro" id="IPR050275">
    <property type="entry name" value="PGM_Phosphatase"/>
</dbReference>
<dbReference type="VEuPathDB" id="FungiDB:C8Q69DRAFT_499464"/>
<proteinExistence type="predicted"/>
<dbReference type="RefSeq" id="XP_028484374.1">
    <property type="nucleotide sequence ID" value="XM_028632327.1"/>
</dbReference>
<dbReference type="Gene3D" id="3.40.50.1240">
    <property type="entry name" value="Phosphoglycerate mutase-like"/>
    <property type="match status" value="1"/>
</dbReference>
<gene>
    <name evidence="1" type="ORF">C8Q69DRAFT_499464</name>
</gene>
<dbReference type="InterPro" id="IPR029033">
    <property type="entry name" value="His_PPase_superfam"/>
</dbReference>
<accession>A0A443HSH1</accession>
<name>A0A443HSH1_BYSSP</name>
<sequence length="217" mass="24539">MVNRVHIIRHAEGVHNIHHDKTILDPELSPNGIEQSKRLNQTFPYKQDVGLVITSPLRRTLHTAIEGFRDIIDQQAFIQGSNEGIPNGAPLLLDPELQAHSDRPCDTGSEIKVLQASFPTVSLAKLTTDWYVKEGPYAPDKESLDQRARNVRRRLIEQFKELDRNGDRRRDIVIVSHGGILTHIMDDKHFAVPAAGWRTFAVSEDVDGNVKFDEILD</sequence>
<dbReference type="AlphaFoldDB" id="A0A443HSH1"/>
<dbReference type="Proteomes" id="UP000283841">
    <property type="component" value="Unassembled WGS sequence"/>
</dbReference>
<dbReference type="Pfam" id="PF00300">
    <property type="entry name" value="His_Phos_1"/>
    <property type="match status" value="1"/>
</dbReference>
<dbReference type="PANTHER" id="PTHR48100">
    <property type="entry name" value="BROAD-SPECIFICITY PHOSPHATASE YOR283W-RELATED"/>
    <property type="match status" value="1"/>
</dbReference>
<dbReference type="GeneID" id="39601604"/>
<evidence type="ECO:0000313" key="2">
    <source>
        <dbReference type="Proteomes" id="UP000283841"/>
    </source>
</evidence>
<dbReference type="GO" id="GO:0016791">
    <property type="term" value="F:phosphatase activity"/>
    <property type="evidence" value="ECO:0007669"/>
    <property type="project" value="TreeGrafter"/>
</dbReference>
<dbReference type="EMBL" id="RCNU01000007">
    <property type="protein sequence ID" value="RWQ94729.1"/>
    <property type="molecule type" value="Genomic_DNA"/>
</dbReference>
<protein>
    <submittedName>
        <fullName evidence="1">Histidine phosphatase superfamily</fullName>
    </submittedName>
</protein>
<dbReference type="PANTHER" id="PTHR48100:SF54">
    <property type="entry name" value="PHOSPHATASE SPAC5H10.03-RELATED"/>
    <property type="match status" value="1"/>
</dbReference>